<dbReference type="InterPro" id="IPR043138">
    <property type="entry name" value="GGT_lsub"/>
</dbReference>
<dbReference type="EMBL" id="FRFG01000027">
    <property type="protein sequence ID" value="SHO56668.1"/>
    <property type="molecule type" value="Genomic_DNA"/>
</dbReference>
<dbReference type="InterPro" id="IPR051792">
    <property type="entry name" value="GGT_bact"/>
</dbReference>
<comment type="subunit">
    <text evidence="11">This enzyme consists of two polypeptide chains, which are synthesized in precursor form from a single polypeptide.</text>
</comment>
<comment type="pathway">
    <text evidence="11">Sulfur metabolism; glutathione metabolism.</text>
</comment>
<dbReference type="PANTHER" id="PTHR43199">
    <property type="entry name" value="GLUTATHIONE HYDROLASE"/>
    <property type="match status" value="1"/>
</dbReference>
<dbReference type="NCBIfam" id="TIGR00066">
    <property type="entry name" value="g_glut_trans"/>
    <property type="match status" value="1"/>
</dbReference>
<feature type="binding site" evidence="10">
    <location>
        <position position="488"/>
    </location>
    <ligand>
        <name>L-glutamate</name>
        <dbReference type="ChEBI" id="CHEBI:29985"/>
    </ligand>
</feature>
<evidence type="ECO:0000256" key="8">
    <source>
        <dbReference type="ARBA" id="ARBA00047417"/>
    </source>
</evidence>
<dbReference type="Gene3D" id="3.60.20.40">
    <property type="match status" value="1"/>
</dbReference>
<dbReference type="OrthoDB" id="5297205at2"/>
<keyword evidence="14" id="KW-1185">Reference proteome</keyword>
<evidence type="ECO:0000256" key="3">
    <source>
        <dbReference type="ARBA" id="ARBA00009381"/>
    </source>
</evidence>
<gene>
    <name evidence="13" type="primary">ggt</name>
    <name evidence="13" type="ORF">VQ7734_02437</name>
</gene>
<keyword evidence="5 11" id="KW-0378">Hydrolase</keyword>
<dbReference type="AlphaFoldDB" id="A0A1M7YVQ6"/>
<evidence type="ECO:0000256" key="1">
    <source>
        <dbReference type="ARBA" id="ARBA00001049"/>
    </source>
</evidence>
<dbReference type="EC" id="3.4.19.13" evidence="11"/>
<evidence type="ECO:0000256" key="2">
    <source>
        <dbReference type="ARBA" id="ARBA00001089"/>
    </source>
</evidence>
<dbReference type="GO" id="GO:0006751">
    <property type="term" value="P:glutathione catabolic process"/>
    <property type="evidence" value="ECO:0007669"/>
    <property type="project" value="UniProtKB-UniRule"/>
</dbReference>
<name>A0A1M7YVQ6_9VIBR</name>
<comment type="similarity">
    <text evidence="3 11">Belongs to the gamma-glutamyltransferase family.</text>
</comment>
<reference evidence="14" key="1">
    <citation type="submission" date="2016-12" db="EMBL/GenBank/DDBJ databases">
        <authorList>
            <person name="Rodrigo-Torres L."/>
            <person name="Arahal R.D."/>
            <person name="Lucena T."/>
        </authorList>
    </citation>
    <scope>NUCLEOTIDE SEQUENCE [LARGE SCALE GENOMIC DNA]</scope>
</reference>
<dbReference type="InterPro" id="IPR029055">
    <property type="entry name" value="Ntn_hydrolases_N"/>
</dbReference>
<keyword evidence="7 11" id="KW-0012">Acyltransferase</keyword>
<dbReference type="GO" id="GO:0036374">
    <property type="term" value="F:glutathione hydrolase activity"/>
    <property type="evidence" value="ECO:0007669"/>
    <property type="project" value="UniProtKB-UniRule"/>
</dbReference>
<sequence>MKTRIFTITSLLAFSPFTLASSQVTDAIAPESTTAVVNKKIVTAKRYMVAAANPHAVQAGYDVLKKGGTAADALVAVQTVLGLVEPQSSGLGGGAFLVYYDAGKQKLTTFDGRETAPMAARPELFQDENGKPLKFYDAVVGGRSVGTPGTVKLIATLHQKYGKQPWAELFQPAENLAQHGFKVSQRLAGAIADDQKRLSRYPDTRDYFFHKDGSPLAEGDLLVNQPYADTLRLLAKEGERAFYHGQIAKDIAAKVNRVKDNPGVLSAQDFAVYQIKEREPVCAPYRQYDVCGMGPPSSGALTVGQILGIAGHFDLKAMGPDSPKAWQIIGDASRLAFADRGRYMADTDFVPMPEGLLDPAYLASRAKLIQPGKALKSVSAGEPPWKNRIALADDQSIELPCTTQIVIADQYGNIISMTSTIENGFGSRVMSHGFLLNNELTDFSFASYANGYPVANRVEPGKRPRSSMAPTIVMKDGKPYMAVGSPGGSRIIGYVASTLIAHIDWGMDIQQAISLPHLLNRFGTYDLEAGTTAEKMQAPLEKMGFQVNLRDLNSGLQGIVFSGDQLSGGADPRREGTAMGD</sequence>
<comment type="PTM">
    <text evidence="11">Cleaved by autocatalysis into a large and a small subunit.</text>
</comment>
<feature type="binding site" evidence="10">
    <location>
        <position position="442"/>
    </location>
    <ligand>
        <name>L-glutamate</name>
        <dbReference type="ChEBI" id="CHEBI:29985"/>
    </ligand>
</feature>
<dbReference type="GO" id="GO:0006750">
    <property type="term" value="P:glutathione biosynthetic process"/>
    <property type="evidence" value="ECO:0007669"/>
    <property type="project" value="UniProtKB-KW"/>
</dbReference>
<feature type="chain" id="PRO_5013246686" description="Glutathione hydrolase proenzyme" evidence="12">
    <location>
        <begin position="21"/>
        <end position="581"/>
    </location>
</feature>
<evidence type="ECO:0000313" key="13">
    <source>
        <dbReference type="EMBL" id="SHO56668.1"/>
    </source>
</evidence>
<evidence type="ECO:0000256" key="6">
    <source>
        <dbReference type="ARBA" id="ARBA00023145"/>
    </source>
</evidence>
<evidence type="ECO:0000256" key="12">
    <source>
        <dbReference type="SAM" id="SignalP"/>
    </source>
</evidence>
<dbReference type="RefSeq" id="WP_143169310.1">
    <property type="nucleotide sequence ID" value="NZ_AP024898.1"/>
</dbReference>
<dbReference type="Proteomes" id="UP000184600">
    <property type="component" value="Unassembled WGS sequence"/>
</dbReference>
<dbReference type="GO" id="GO:0103068">
    <property type="term" value="F:leukotriene C4 gamma-glutamyl transferase activity"/>
    <property type="evidence" value="ECO:0007669"/>
    <property type="project" value="UniProtKB-EC"/>
</dbReference>
<dbReference type="STRING" id="1117707.VQ7734_02437"/>
<organism evidence="13 14">
    <name type="scientific">Vibrio quintilis</name>
    <dbReference type="NCBI Taxonomy" id="1117707"/>
    <lineage>
        <taxon>Bacteria</taxon>
        <taxon>Pseudomonadati</taxon>
        <taxon>Pseudomonadota</taxon>
        <taxon>Gammaproteobacteria</taxon>
        <taxon>Vibrionales</taxon>
        <taxon>Vibrionaceae</taxon>
        <taxon>Vibrio</taxon>
    </lineage>
</organism>
<keyword evidence="6 11" id="KW-0865">Zymogen</keyword>
<evidence type="ECO:0000313" key="14">
    <source>
        <dbReference type="Proteomes" id="UP000184600"/>
    </source>
</evidence>
<keyword evidence="4 11" id="KW-0808">Transferase</keyword>
<comment type="catalytic activity">
    <reaction evidence="2 11">
        <text>glutathione + H2O = L-cysteinylglycine + L-glutamate</text>
        <dbReference type="Rhea" id="RHEA:28807"/>
        <dbReference type="ChEBI" id="CHEBI:15377"/>
        <dbReference type="ChEBI" id="CHEBI:29985"/>
        <dbReference type="ChEBI" id="CHEBI:57925"/>
        <dbReference type="ChEBI" id="CHEBI:61694"/>
        <dbReference type="EC" id="3.4.19.13"/>
    </reaction>
</comment>
<evidence type="ECO:0000256" key="7">
    <source>
        <dbReference type="ARBA" id="ARBA00023315"/>
    </source>
</evidence>
<proteinExistence type="inferred from homology"/>
<dbReference type="Gene3D" id="1.10.246.130">
    <property type="match status" value="1"/>
</dbReference>
<evidence type="ECO:0000256" key="10">
    <source>
        <dbReference type="PIRSR" id="PIRSR600101-2"/>
    </source>
</evidence>
<dbReference type="PANTHER" id="PTHR43199:SF1">
    <property type="entry name" value="GLUTATHIONE HYDROLASE PROENZYME"/>
    <property type="match status" value="1"/>
</dbReference>
<dbReference type="InterPro" id="IPR043137">
    <property type="entry name" value="GGT_ssub_C"/>
</dbReference>
<feature type="signal peptide" evidence="12">
    <location>
        <begin position="1"/>
        <end position="20"/>
    </location>
</feature>
<dbReference type="SUPFAM" id="SSF56235">
    <property type="entry name" value="N-terminal nucleophile aminohydrolases (Ntn hydrolases)"/>
    <property type="match status" value="1"/>
</dbReference>
<dbReference type="UniPathway" id="UPA00204"/>
<protein>
    <recommendedName>
        <fullName evidence="11">Glutathione hydrolase proenzyme</fullName>
        <ecNumber evidence="11">2.3.2.2</ecNumber>
        <ecNumber evidence="11">3.4.19.13</ecNumber>
    </recommendedName>
    <component>
        <recommendedName>
            <fullName evidence="11">Glutathione hydrolase large chain</fullName>
        </recommendedName>
    </component>
    <component>
        <recommendedName>
            <fullName evidence="11">Glutathione hydrolase small chain</fullName>
        </recommendedName>
    </component>
</protein>
<comment type="catalytic activity">
    <reaction evidence="8 11">
        <text>an N-terminal (5-L-glutamyl)-[peptide] + an alpha-amino acid = 5-L-glutamyl amino acid + an N-terminal L-alpha-aminoacyl-[peptide]</text>
        <dbReference type="Rhea" id="RHEA:23904"/>
        <dbReference type="Rhea" id="RHEA-COMP:9780"/>
        <dbReference type="Rhea" id="RHEA-COMP:9795"/>
        <dbReference type="ChEBI" id="CHEBI:77644"/>
        <dbReference type="ChEBI" id="CHEBI:78597"/>
        <dbReference type="ChEBI" id="CHEBI:78599"/>
        <dbReference type="ChEBI" id="CHEBI:78608"/>
        <dbReference type="EC" id="2.3.2.2"/>
    </reaction>
</comment>
<comment type="catalytic activity">
    <reaction evidence="1 11">
        <text>an S-substituted glutathione + H2O = an S-substituted L-cysteinylglycine + L-glutamate</text>
        <dbReference type="Rhea" id="RHEA:59468"/>
        <dbReference type="ChEBI" id="CHEBI:15377"/>
        <dbReference type="ChEBI" id="CHEBI:29985"/>
        <dbReference type="ChEBI" id="CHEBI:90779"/>
        <dbReference type="ChEBI" id="CHEBI:143103"/>
        <dbReference type="EC" id="3.4.19.13"/>
    </reaction>
</comment>
<keyword evidence="11" id="KW-0317">Glutathione biosynthesis</keyword>
<feature type="binding site" evidence="10">
    <location>
        <position position="113"/>
    </location>
    <ligand>
        <name>L-glutamate</name>
        <dbReference type="ChEBI" id="CHEBI:29985"/>
    </ligand>
</feature>
<evidence type="ECO:0000256" key="11">
    <source>
        <dbReference type="RuleBase" id="RU368036"/>
    </source>
</evidence>
<feature type="active site" description="Nucleophile" evidence="9">
    <location>
        <position position="402"/>
    </location>
</feature>
<evidence type="ECO:0000256" key="5">
    <source>
        <dbReference type="ARBA" id="ARBA00022801"/>
    </source>
</evidence>
<dbReference type="InterPro" id="IPR000101">
    <property type="entry name" value="GGT_peptidase"/>
</dbReference>
<dbReference type="EC" id="2.3.2.2" evidence="11"/>
<evidence type="ECO:0000256" key="4">
    <source>
        <dbReference type="ARBA" id="ARBA00022679"/>
    </source>
</evidence>
<dbReference type="Pfam" id="PF01019">
    <property type="entry name" value="G_glu_transpept"/>
    <property type="match status" value="1"/>
</dbReference>
<feature type="binding site" evidence="10">
    <location>
        <begin position="466"/>
        <end position="467"/>
    </location>
    <ligand>
        <name>L-glutamate</name>
        <dbReference type="ChEBI" id="CHEBI:29985"/>
    </ligand>
</feature>
<accession>A0A1M7YVQ6</accession>
<dbReference type="PRINTS" id="PR01210">
    <property type="entry name" value="GGTRANSPTASE"/>
</dbReference>
<keyword evidence="12" id="KW-0732">Signal</keyword>
<evidence type="ECO:0000256" key="9">
    <source>
        <dbReference type="PIRSR" id="PIRSR600101-1"/>
    </source>
</evidence>